<evidence type="ECO:0000313" key="1">
    <source>
        <dbReference type="EMBL" id="CAJ29440.1"/>
    </source>
</evidence>
<dbReference type="RefSeq" id="YP_425009.1">
    <property type="nucleotide sequence ID" value="NC_007637.1"/>
</dbReference>
<keyword evidence="2" id="KW-1185">Reference proteome</keyword>
<protein>
    <submittedName>
        <fullName evidence="1">Gp31 protein</fullName>
    </submittedName>
</protein>
<sequence>MSTPNNLTNVAVSASGEVDSLLIEKFNGKVNEQYLKGENIMSYFDVQTVTGTNTVSNKYLGETELQVLAPGQSPAATSTQADKNQLVIDATVIARNTVAHLHDVQGDIDSLKPKLATNQAKQLKKMEDEMLIQQMLLGGIANTQAKRTNPRVKGHGFSVNVEVNEGEALVNPQYVMAAVEFALEQQLEQEVDISDVAILMPWRYFNVLRDADRIVDKSYTISQSGATIQGFVLSSYNCPVIPSNRFPKYSQGQKHHLLSNEDNGYRYDPIAEMNGAIAVLFTADALLVGRSIDVIGDIFYEKKEKTYYIDTFMSEGAIPDRWEAVSVVTTKRQSTGAVDSGNAAQHTQVLNRAQRKAVYVKNAAPAGAFAAASLSAEDLVAAVRAVMANDIKPTAMKPTE</sequence>
<proteinExistence type="predicted"/>
<gene>
    <name evidence="1" type="primary">31</name>
</gene>
<dbReference type="KEGG" id="vg:3837286"/>
<reference evidence="1 2" key="1">
    <citation type="journal article" date="2006" name="Mol. Microbiol.">
        <title>Evolution of bacteriophages infecting encapsulated bacteria: lessons from Escherichia coli K1-specific phages.</title>
        <authorList>
            <person name="Stummeyer K."/>
            <person name="Schwarzer D."/>
            <person name="Claus H."/>
            <person name="Vogel U."/>
            <person name="Gerardy-Schahn R."/>
            <person name="Muhlenhoff M."/>
        </authorList>
    </citation>
    <scope>NUCLEOTIDE SEQUENCE</scope>
</reference>
<name>Q2WC43_BPK1E</name>
<organismHost>
    <name type="scientific">Escherichia coli</name>
    <dbReference type="NCBI Taxonomy" id="562"/>
</organismHost>
<evidence type="ECO:0000313" key="2">
    <source>
        <dbReference type="Proteomes" id="UP000001154"/>
    </source>
</evidence>
<dbReference type="GeneID" id="3837286"/>
<dbReference type="Proteomes" id="UP000001154">
    <property type="component" value="Segment"/>
</dbReference>
<dbReference type="OrthoDB" id="3122at10239"/>
<dbReference type="EMBL" id="AM084415">
    <property type="protein sequence ID" value="CAJ29440.1"/>
    <property type="molecule type" value="Genomic_DNA"/>
</dbReference>
<organism evidence="1 2">
    <name type="scientific">Escherichia phage K1E</name>
    <name type="common">Bacteriophage K1E</name>
    <dbReference type="NCBI Taxonomy" id="344022"/>
    <lineage>
        <taxon>Viruses</taxon>
        <taxon>Duplodnaviria</taxon>
        <taxon>Heunggongvirae</taxon>
        <taxon>Uroviricota</taxon>
        <taxon>Caudoviricetes</taxon>
        <taxon>Autographivirales</taxon>
        <taxon>Autosignataviridae</taxon>
        <taxon>Molineuxvirinae</taxon>
        <taxon>Vectrevirus</taxon>
    </lineage>
</organism>
<accession>Q2WC43</accession>